<evidence type="ECO:0000313" key="6">
    <source>
        <dbReference type="Proteomes" id="UP001234989"/>
    </source>
</evidence>
<organism evidence="5 6">
    <name type="scientific">Solanum verrucosum</name>
    <dbReference type="NCBI Taxonomy" id="315347"/>
    <lineage>
        <taxon>Eukaryota</taxon>
        <taxon>Viridiplantae</taxon>
        <taxon>Streptophyta</taxon>
        <taxon>Embryophyta</taxon>
        <taxon>Tracheophyta</taxon>
        <taxon>Spermatophyta</taxon>
        <taxon>Magnoliopsida</taxon>
        <taxon>eudicotyledons</taxon>
        <taxon>Gunneridae</taxon>
        <taxon>Pentapetalae</taxon>
        <taxon>asterids</taxon>
        <taxon>lamiids</taxon>
        <taxon>Solanales</taxon>
        <taxon>Solanaceae</taxon>
        <taxon>Solanoideae</taxon>
        <taxon>Solaneae</taxon>
        <taxon>Solanum</taxon>
    </lineage>
</organism>
<dbReference type="Pfam" id="PF13960">
    <property type="entry name" value="DUF4218"/>
    <property type="match status" value="1"/>
</dbReference>
<dbReference type="PANTHER" id="PTHR48258:SF3">
    <property type="entry name" value="FK506-BINDING PROTEIN 4-LIKE ISOFORM X1"/>
    <property type="match status" value="1"/>
</dbReference>
<protein>
    <submittedName>
        <fullName evidence="5">Uncharacterized protein</fullName>
    </submittedName>
</protein>
<accession>A0AAF0TZL7</accession>
<feature type="region of interest" description="Disordered" evidence="1">
    <location>
        <begin position="86"/>
        <end position="109"/>
    </location>
</feature>
<feature type="compositionally biased region" description="Basic and acidic residues" evidence="1">
    <location>
        <begin position="91"/>
        <end position="108"/>
    </location>
</feature>
<dbReference type="Proteomes" id="UP001234989">
    <property type="component" value="Chromosome 6"/>
</dbReference>
<dbReference type="InterPro" id="IPR029480">
    <property type="entry name" value="Transpos_assoc"/>
</dbReference>
<name>A0AAF0TZL7_SOLVR</name>
<dbReference type="AlphaFoldDB" id="A0AAF0TZL7"/>
<evidence type="ECO:0000259" key="4">
    <source>
        <dbReference type="Pfam" id="PF13963"/>
    </source>
</evidence>
<dbReference type="InterPro" id="IPR025312">
    <property type="entry name" value="DUF4216"/>
</dbReference>
<dbReference type="PANTHER" id="PTHR48258">
    <property type="entry name" value="DUF4218 DOMAIN-CONTAINING PROTEIN-RELATED"/>
    <property type="match status" value="1"/>
</dbReference>
<feature type="non-terminal residue" evidence="5">
    <location>
        <position position="1"/>
    </location>
</feature>
<evidence type="ECO:0000313" key="5">
    <source>
        <dbReference type="EMBL" id="WMV32663.1"/>
    </source>
</evidence>
<dbReference type="Pfam" id="PF13952">
    <property type="entry name" value="DUF4216"/>
    <property type="match status" value="1"/>
</dbReference>
<dbReference type="InterPro" id="IPR004242">
    <property type="entry name" value="Transposase_21"/>
</dbReference>
<dbReference type="Pfam" id="PF02992">
    <property type="entry name" value="Transposase_21"/>
    <property type="match status" value="2"/>
</dbReference>
<dbReference type="InterPro" id="IPR025452">
    <property type="entry name" value="DUF4218"/>
</dbReference>
<feature type="domain" description="DUF4216" evidence="2">
    <location>
        <begin position="744"/>
        <end position="816"/>
    </location>
</feature>
<reference evidence="5" key="1">
    <citation type="submission" date="2023-08" db="EMBL/GenBank/DDBJ databases">
        <title>A de novo genome assembly of Solanum verrucosum Schlechtendal, a Mexican diploid species geographically isolated from the other diploid A-genome species in potato relatives.</title>
        <authorList>
            <person name="Hosaka K."/>
        </authorList>
    </citation>
    <scope>NUCLEOTIDE SEQUENCE</scope>
    <source>
        <tissue evidence="5">Young leaves</tissue>
    </source>
</reference>
<evidence type="ECO:0000259" key="3">
    <source>
        <dbReference type="Pfam" id="PF13960"/>
    </source>
</evidence>
<dbReference type="EMBL" id="CP133617">
    <property type="protein sequence ID" value="WMV32663.1"/>
    <property type="molecule type" value="Genomic_DNA"/>
</dbReference>
<proteinExistence type="predicted"/>
<gene>
    <name evidence="5" type="ORF">MTR67_026048</name>
</gene>
<keyword evidence="6" id="KW-1185">Reference proteome</keyword>
<dbReference type="Pfam" id="PF13963">
    <property type="entry name" value="Transpos_assoc"/>
    <property type="match status" value="1"/>
</dbReference>
<feature type="domain" description="DUF4218" evidence="3">
    <location>
        <begin position="495"/>
        <end position="595"/>
    </location>
</feature>
<evidence type="ECO:0000256" key="1">
    <source>
        <dbReference type="SAM" id="MobiDB-lite"/>
    </source>
</evidence>
<feature type="domain" description="Transposase-associated" evidence="4">
    <location>
        <begin position="6"/>
        <end position="79"/>
    </location>
</feature>
<sequence length="890" mass="102073">NLKMDKTWMRCTDTSSDVYLKGVDNFLQFAFQNSEVEGEISCPCTKCNNVSNGSRDEVKEHLILFGIVKGYTRWLQHGEFAPKKKIINQDAEGKAQGEPSQKKQKERDDDMFEMIYDAAGPEIMDDSSGVKLQQGDASEPTSKFFKLLEDASQQLYPGCDTFSKLSLIVELFQIKCLHGLSDKATDSILKLIKRALPSGETLPEWKSVEGQTTDGAIQGKNENKVPRKVLRYFPLKPRLQRLFVSSEIASNMTWHHDQRLKDGVLRHPADSEAWKHFDTTNPGFSRDPRNVRLGLASDGGALACPSCNKDTPSTRLKYGRKFSYMGARRFLASNHKWRSNKRDFNGEVERRPAPNILSGDDVVRQLLALGDMKFDIEGKTKDNLNARRDLKEMGIRRDLHPTYRDGRWYYPAACYSLSRDEKSKVCKFLKVVKVPNGYSSNISRWVKSEDRKINGLKSHDSHILLEQLLPLAIRGVVPSNVYDAITELSIFFKELCSKTLRVDVLDQLAAQIPITLSKLEKIFLPAFFDVMVHLVIHLPREAKLGGPVQNRWMYPIERNHPEGCIAEGYIVEECIILCSRYLHGSAKWHNRMDKNHEVDHAEKYNGLSVFEQKGSPLLRDTSRNLEESELKQAHLYVLRNCEEVQPFLREYEQSNKSMNFDDWFFHRIVQMRKEENSLASCELYSLARGPFDGVQRFKGYEINGFRFHTKLLEEKRKTQNSGVLVKGVVNGQNTNYYGVLTEIVELQYFGGKHIVLFKCDWWDVDNSGNGVKIDKHDYVSVNTKRKLATNEPFVLASQVEQIFYVKDNLHPNWSIVLNGHSSYFTGGAIDEETFQQDACNEFSHRFEDDEDFINWKRNDLDVISTDVTVADDITEDNKSKSEPDDEDLLL</sequence>
<evidence type="ECO:0000259" key="2">
    <source>
        <dbReference type="Pfam" id="PF13952"/>
    </source>
</evidence>